<evidence type="ECO:0000313" key="2">
    <source>
        <dbReference type="Proteomes" id="UP000190813"/>
    </source>
</evidence>
<protein>
    <submittedName>
        <fullName evidence="1">Uncharacterized protein</fullName>
    </submittedName>
</protein>
<comment type="caution">
    <text evidence="1">The sequence shown here is derived from an EMBL/GenBank/DDBJ whole genome shotgun (WGS) entry which is preliminary data.</text>
</comment>
<name>A0A1T3MGW3_9FLAO</name>
<keyword evidence="2" id="KW-1185">Reference proteome</keyword>
<gene>
    <name evidence="1" type="ORF">BAZ10_07430</name>
</gene>
<dbReference type="Proteomes" id="UP000190813">
    <property type="component" value="Unassembled WGS sequence"/>
</dbReference>
<evidence type="ECO:0000313" key="1">
    <source>
        <dbReference type="EMBL" id="OPC63897.1"/>
    </source>
</evidence>
<sequence length="72" mass="8734">MNKFLNLLFKIKPLFKAFIFLDYLIRFKKLPPKFNLTNNKNEIIMSNNKIGKVLCAFYMDEYFQYEILDDTI</sequence>
<reference evidence="1 2" key="1">
    <citation type="submission" date="2016-06" db="EMBL/GenBank/DDBJ databases">
        <title>Revisiting the taxonomy of the Elizabethkingia Genus based on Whole-Genome Sequencing, Optical Mapping, and MALDI-TOF.</title>
        <authorList>
            <person name="Nicholson A.C."/>
        </authorList>
    </citation>
    <scope>NUCLEOTIDE SEQUENCE [LARGE SCALE GENOMIC DNA]</scope>
    <source>
        <strain evidence="1 2">G4070</strain>
    </source>
</reference>
<accession>A0A1T3MGW3</accession>
<dbReference type="EMBL" id="MAHX01000016">
    <property type="protein sequence ID" value="OPC63897.1"/>
    <property type="molecule type" value="Genomic_DNA"/>
</dbReference>
<dbReference type="AlphaFoldDB" id="A0A1T3MGW3"/>
<organism evidence="1 2">
    <name type="scientific">Elizabethkingia occulta</name>
    <dbReference type="NCBI Taxonomy" id="1867263"/>
    <lineage>
        <taxon>Bacteria</taxon>
        <taxon>Pseudomonadati</taxon>
        <taxon>Bacteroidota</taxon>
        <taxon>Flavobacteriia</taxon>
        <taxon>Flavobacteriales</taxon>
        <taxon>Weeksellaceae</taxon>
        <taxon>Elizabethkingia</taxon>
    </lineage>
</organism>
<proteinExistence type="predicted"/>